<evidence type="ECO:0000313" key="1">
    <source>
        <dbReference type="EMBL" id="AFC98939.1"/>
    </source>
</evidence>
<name>H8I6P7_METCZ</name>
<protein>
    <submittedName>
        <fullName evidence="1">Uncharacterized protein</fullName>
    </submittedName>
</protein>
<dbReference type="HOGENOM" id="CLU_2968448_0_0_2"/>
<keyword evidence="2" id="KW-1185">Reference proteome</keyword>
<dbReference type="STRING" id="1041930.Mtc_0168"/>
<dbReference type="Proteomes" id="UP000005233">
    <property type="component" value="Chromosome"/>
</dbReference>
<proteinExistence type="predicted"/>
<sequence>MWPTESFIMLRVGAFIMEEVDQSKVFFICKTCGFVFEADPYFFPIVCPQCGSEDTTRT</sequence>
<accession>H8I6P7</accession>
<dbReference type="KEGG" id="mez:Mtc_0168"/>
<dbReference type="eggNOG" id="arCOG07976">
    <property type="taxonomic scope" value="Archaea"/>
</dbReference>
<organism evidence="1 2">
    <name type="scientific">Methanocella conradii (strain DSM 24694 / JCM 17849 / CGMCC 1.5162 / HZ254)</name>
    <dbReference type="NCBI Taxonomy" id="1041930"/>
    <lineage>
        <taxon>Archaea</taxon>
        <taxon>Methanobacteriati</taxon>
        <taxon>Methanobacteriota</taxon>
        <taxon>Stenosarchaea group</taxon>
        <taxon>Methanomicrobia</taxon>
        <taxon>Methanocellales</taxon>
        <taxon>Methanocellaceae</taxon>
        <taxon>Methanocella</taxon>
    </lineage>
</organism>
<evidence type="ECO:0000313" key="2">
    <source>
        <dbReference type="Proteomes" id="UP000005233"/>
    </source>
</evidence>
<gene>
    <name evidence="1" type="ordered locus">Mtc_0168</name>
</gene>
<dbReference type="EMBL" id="CP003243">
    <property type="protein sequence ID" value="AFC98939.1"/>
    <property type="molecule type" value="Genomic_DNA"/>
</dbReference>
<reference evidence="1 2" key="1">
    <citation type="journal article" date="2012" name="J. Bacteriol.">
        <title>Complete genome sequence of a thermophilic methanogen, Methanocella conradii HZ254, isolated from Chinese rice field soil.</title>
        <authorList>
            <person name="Lu Z."/>
            <person name="Lu Y."/>
        </authorList>
    </citation>
    <scope>NUCLEOTIDE SEQUENCE [LARGE SCALE GENOMIC DNA]</scope>
    <source>
        <strain evidence="2">DSM 24694 / JCM 17849 / CGMCC 1.5162 / HZ254</strain>
    </source>
</reference>
<dbReference type="AlphaFoldDB" id="H8I6P7"/>